<dbReference type="PROSITE" id="PS50835">
    <property type="entry name" value="IG_LIKE"/>
    <property type="match status" value="1"/>
</dbReference>
<evidence type="ECO:0000256" key="4">
    <source>
        <dbReference type="ARBA" id="ARBA00023180"/>
    </source>
</evidence>
<evidence type="ECO:0000256" key="5">
    <source>
        <dbReference type="ARBA" id="ARBA00023319"/>
    </source>
</evidence>
<name>S4RYR8_PETMA</name>
<dbReference type="SMART" id="SM00409">
    <property type="entry name" value="IG"/>
    <property type="match status" value="1"/>
</dbReference>
<evidence type="ECO:0000259" key="6">
    <source>
        <dbReference type="PROSITE" id="PS50835"/>
    </source>
</evidence>
<dbReference type="GO" id="GO:0005886">
    <property type="term" value="C:plasma membrane"/>
    <property type="evidence" value="ECO:0007669"/>
    <property type="project" value="TreeGrafter"/>
</dbReference>
<dbReference type="PANTHER" id="PTHR11640:SF31">
    <property type="entry name" value="IRREGULAR CHIASM C-ROUGHEST PROTEIN-RELATED"/>
    <property type="match status" value="1"/>
</dbReference>
<proteinExistence type="predicted"/>
<evidence type="ECO:0000256" key="1">
    <source>
        <dbReference type="ARBA" id="ARBA00004479"/>
    </source>
</evidence>
<dbReference type="InterPro" id="IPR003598">
    <property type="entry name" value="Ig_sub2"/>
</dbReference>
<dbReference type="InterPro" id="IPR003599">
    <property type="entry name" value="Ig_sub"/>
</dbReference>
<dbReference type="InterPro" id="IPR036179">
    <property type="entry name" value="Ig-like_dom_sf"/>
</dbReference>
<reference evidence="7" key="2">
    <citation type="submission" date="2025-09" db="UniProtKB">
        <authorList>
            <consortium name="Ensembl"/>
        </authorList>
    </citation>
    <scope>IDENTIFICATION</scope>
</reference>
<organism evidence="7">
    <name type="scientific">Petromyzon marinus</name>
    <name type="common">Sea lamprey</name>
    <dbReference type="NCBI Taxonomy" id="7757"/>
    <lineage>
        <taxon>Eukaryota</taxon>
        <taxon>Metazoa</taxon>
        <taxon>Chordata</taxon>
        <taxon>Craniata</taxon>
        <taxon>Vertebrata</taxon>
        <taxon>Cyclostomata</taxon>
        <taxon>Hyperoartia</taxon>
        <taxon>Petromyzontiformes</taxon>
        <taxon>Petromyzontidae</taxon>
        <taxon>Petromyzon</taxon>
    </lineage>
</organism>
<dbReference type="GO" id="GO:0098609">
    <property type="term" value="P:cell-cell adhesion"/>
    <property type="evidence" value="ECO:0007669"/>
    <property type="project" value="TreeGrafter"/>
</dbReference>
<dbReference type="InterPro" id="IPR051275">
    <property type="entry name" value="Cell_adhesion_signaling"/>
</dbReference>
<evidence type="ECO:0000256" key="3">
    <source>
        <dbReference type="ARBA" id="ARBA00023157"/>
    </source>
</evidence>
<dbReference type="HOGENOM" id="CLU_1763084_0_0_1"/>
<dbReference type="Gene3D" id="2.60.40.10">
    <property type="entry name" value="Immunoglobulins"/>
    <property type="match status" value="1"/>
</dbReference>
<dbReference type="InterPro" id="IPR007110">
    <property type="entry name" value="Ig-like_dom"/>
</dbReference>
<dbReference type="SUPFAM" id="SSF48726">
    <property type="entry name" value="Immunoglobulin"/>
    <property type="match status" value="2"/>
</dbReference>
<protein>
    <recommendedName>
        <fullName evidence="6">Ig-like domain-containing protein</fullName>
    </recommendedName>
</protein>
<feature type="domain" description="Ig-like" evidence="6">
    <location>
        <begin position="9"/>
        <end position="97"/>
    </location>
</feature>
<keyword evidence="5" id="KW-0393">Immunoglobulin domain</keyword>
<dbReference type="Pfam" id="PF13927">
    <property type="entry name" value="Ig_3"/>
    <property type="match status" value="1"/>
</dbReference>
<accession>S4RYR8</accession>
<sequence>SHTLLTDAPVNTTVHFAPRLPRVESGDNVTMTCVAHGNPSLTSFSWSRVPPSGRQLPHNPTDGIWILMNVTAEDSGRYLCEASNSEGPGTSAHLDLDVQYAPVVMNLSQDETCGGDGDVCLFCEVKANPSAAITWWAWGSDVPEWTQD</sequence>
<keyword evidence="4" id="KW-0325">Glycoprotein</keyword>
<dbReference type="InterPro" id="IPR013783">
    <property type="entry name" value="Ig-like_fold"/>
</dbReference>
<evidence type="ECO:0000313" key="7">
    <source>
        <dbReference type="Ensembl" id="ENSPMAP00000010359.1"/>
    </source>
</evidence>
<dbReference type="PANTHER" id="PTHR11640">
    <property type="entry name" value="NEPHRIN"/>
    <property type="match status" value="1"/>
</dbReference>
<reference evidence="7" key="1">
    <citation type="submission" date="2025-08" db="UniProtKB">
        <authorList>
            <consortium name="Ensembl"/>
        </authorList>
    </citation>
    <scope>IDENTIFICATION</scope>
</reference>
<dbReference type="Ensembl" id="ENSPMAT00000010405.1">
    <property type="protein sequence ID" value="ENSPMAP00000010359.1"/>
    <property type="gene ID" value="ENSPMAG00000009423.1"/>
</dbReference>
<dbReference type="GO" id="GO:0050839">
    <property type="term" value="F:cell adhesion molecule binding"/>
    <property type="evidence" value="ECO:0007669"/>
    <property type="project" value="TreeGrafter"/>
</dbReference>
<comment type="subcellular location">
    <subcellularLocation>
        <location evidence="1">Membrane</location>
        <topology evidence="1">Single-pass type I membrane protein</topology>
    </subcellularLocation>
</comment>
<dbReference type="AlphaFoldDB" id="S4RYR8"/>
<dbReference type="SMART" id="SM00408">
    <property type="entry name" value="IGc2"/>
    <property type="match status" value="1"/>
</dbReference>
<keyword evidence="3" id="KW-1015">Disulfide bond</keyword>
<keyword evidence="2" id="KW-0472">Membrane</keyword>
<dbReference type="STRING" id="7757.ENSPMAP00000010359"/>
<evidence type="ECO:0000256" key="2">
    <source>
        <dbReference type="ARBA" id="ARBA00023136"/>
    </source>
</evidence>
<dbReference type="GO" id="GO:0005911">
    <property type="term" value="C:cell-cell junction"/>
    <property type="evidence" value="ECO:0007669"/>
    <property type="project" value="TreeGrafter"/>
</dbReference>